<feature type="region of interest" description="Disordered" evidence="1">
    <location>
        <begin position="205"/>
        <end position="229"/>
    </location>
</feature>
<feature type="compositionally biased region" description="Polar residues" evidence="1">
    <location>
        <begin position="42"/>
        <end position="51"/>
    </location>
</feature>
<feature type="region of interest" description="Disordered" evidence="1">
    <location>
        <begin position="1"/>
        <end position="153"/>
    </location>
</feature>
<dbReference type="OrthoDB" id="5599646at2759"/>
<protein>
    <recommendedName>
        <fullName evidence="2">Srp40 C-terminal domain-containing protein</fullName>
    </recommendedName>
</protein>
<dbReference type="PANTHER" id="PTHR23216">
    <property type="entry name" value="NUCLEOLAR AND COILED-BODY PHOSPHOPROTEIN 1"/>
    <property type="match status" value="1"/>
</dbReference>
<dbReference type="InterPro" id="IPR039191">
    <property type="entry name" value="Nopp140-like"/>
</dbReference>
<dbReference type="PANTHER" id="PTHR23216:SF1">
    <property type="entry name" value="NUCLEOLAR AND COILED-BODY PHOSPHOPROTEIN 1"/>
    <property type="match status" value="1"/>
</dbReference>
<dbReference type="GO" id="GO:0005730">
    <property type="term" value="C:nucleolus"/>
    <property type="evidence" value="ECO:0007669"/>
    <property type="project" value="InterPro"/>
</dbReference>
<dbReference type="Proteomes" id="UP000224854">
    <property type="component" value="Unassembled WGS sequence"/>
</dbReference>
<comment type="caution">
    <text evidence="3">The sequence shown here is derived from an EMBL/GenBank/DDBJ whole genome shotgun (WGS) entry which is preliminary data.</text>
</comment>
<sequence length="458" mass="49285">MPGLPAYLFSNNKSPAAMRTRAAAKAANQAVPTGDEQAAPAQDTQPTSPVGNKTAKDKKPTATARGKKTAPAKEEKTRATDKKEASSTKGKRAASARSNATSNATSSASSKKNATPGPSKALPRGKTTASKQTKAAPKPNKPPPSSPPDLIDLVAEFLDLEGLDAARDALIEQHGQVADLSIDHRSLKEIYNAWLALKTPLAAEPTRKRKAYTESSSDEDSMSSSIDEPPLLKILKMKREFKEEPRKDWGAIVYGSKVKIEPADDSSLYSSLGSGSDSDSDSDSDLDSDSESNLHHSAPSIIPDAGNSTNRHCSSESDSSSGSDSSSSDESLDSEPSRQSWPACTALASIMREAPARPSVKSIKLESPALDNLQPIYGVNHRPPINNQRFSRIPRDLQVDARFASNQYVEMDYSRRAHQDLSVTRGKGFTKEKNKKKRGSFRGGVIDIDDKKGVYFDD</sequence>
<reference evidence="3 4" key="1">
    <citation type="submission" date="2017-06" db="EMBL/GenBank/DDBJ databases">
        <title>Ant-infecting Ophiocordyceps genomes reveal a high diversity of potential behavioral manipulation genes and a possible major role for enterotoxins.</title>
        <authorList>
            <person name="De Bekker C."/>
            <person name="Evans H.C."/>
            <person name="Brachmann A."/>
            <person name="Hughes D.P."/>
        </authorList>
    </citation>
    <scope>NUCLEOTIDE SEQUENCE [LARGE SCALE GENOMIC DNA]</scope>
    <source>
        <strain evidence="3 4">1348a</strain>
    </source>
</reference>
<feature type="compositionally biased region" description="Basic and acidic residues" evidence="1">
    <location>
        <begin position="71"/>
        <end position="86"/>
    </location>
</feature>
<feature type="region of interest" description="Disordered" evidence="1">
    <location>
        <begin position="265"/>
        <end position="346"/>
    </location>
</feature>
<dbReference type="AlphaFoldDB" id="A0A2C5YPU1"/>
<evidence type="ECO:0000313" key="4">
    <source>
        <dbReference type="Proteomes" id="UP000224854"/>
    </source>
</evidence>
<dbReference type="EMBL" id="NJEU01000894">
    <property type="protein sequence ID" value="PHH69736.1"/>
    <property type="molecule type" value="Genomic_DNA"/>
</dbReference>
<feature type="compositionally biased region" description="Low complexity" evidence="1">
    <location>
        <begin position="95"/>
        <end position="115"/>
    </location>
</feature>
<organism evidence="3 4">
    <name type="scientific">Ophiocordyceps australis</name>
    <dbReference type="NCBI Taxonomy" id="1399860"/>
    <lineage>
        <taxon>Eukaryota</taxon>
        <taxon>Fungi</taxon>
        <taxon>Dikarya</taxon>
        <taxon>Ascomycota</taxon>
        <taxon>Pezizomycotina</taxon>
        <taxon>Sordariomycetes</taxon>
        <taxon>Hypocreomycetidae</taxon>
        <taxon>Hypocreales</taxon>
        <taxon>Ophiocordycipitaceae</taxon>
        <taxon>Ophiocordyceps</taxon>
    </lineage>
</organism>
<evidence type="ECO:0000259" key="2">
    <source>
        <dbReference type="Pfam" id="PF05022"/>
    </source>
</evidence>
<accession>A0A2C5YPU1</accession>
<dbReference type="GO" id="GO:0005654">
    <property type="term" value="C:nucleoplasm"/>
    <property type="evidence" value="ECO:0007669"/>
    <property type="project" value="TreeGrafter"/>
</dbReference>
<evidence type="ECO:0000256" key="1">
    <source>
        <dbReference type="SAM" id="MobiDB-lite"/>
    </source>
</evidence>
<feature type="compositionally biased region" description="Low complexity" evidence="1">
    <location>
        <begin position="316"/>
        <end position="329"/>
    </location>
</feature>
<proteinExistence type="predicted"/>
<gene>
    <name evidence="3" type="ORF">CDD82_7548</name>
</gene>
<dbReference type="Pfam" id="PF05022">
    <property type="entry name" value="SRP40_C"/>
    <property type="match status" value="1"/>
</dbReference>
<name>A0A2C5YPU1_9HYPO</name>
<feature type="compositionally biased region" description="Low complexity" evidence="1">
    <location>
        <begin position="16"/>
        <end position="30"/>
    </location>
</feature>
<dbReference type="InterPro" id="IPR007718">
    <property type="entry name" value="Srp40_C"/>
</dbReference>
<feature type="compositionally biased region" description="Low complexity" evidence="1">
    <location>
        <begin position="265"/>
        <end position="277"/>
    </location>
</feature>
<keyword evidence="4" id="KW-1185">Reference proteome</keyword>
<evidence type="ECO:0000313" key="3">
    <source>
        <dbReference type="EMBL" id="PHH69736.1"/>
    </source>
</evidence>
<feature type="domain" description="Srp40 C-terminal" evidence="2">
    <location>
        <begin position="389"/>
        <end position="456"/>
    </location>
</feature>
<feature type="compositionally biased region" description="Acidic residues" evidence="1">
    <location>
        <begin position="278"/>
        <end position="290"/>
    </location>
</feature>